<feature type="compositionally biased region" description="Basic and acidic residues" evidence="3">
    <location>
        <begin position="34"/>
        <end position="45"/>
    </location>
</feature>
<feature type="transmembrane region" description="Helical" evidence="4">
    <location>
        <begin position="243"/>
        <end position="266"/>
    </location>
</feature>
<feature type="transmembrane region" description="Helical" evidence="4">
    <location>
        <begin position="163"/>
        <end position="188"/>
    </location>
</feature>
<keyword evidence="4" id="KW-0812">Transmembrane</keyword>
<comment type="similarity">
    <text evidence="1 2">Belongs to the peptidase A24 family.</text>
</comment>
<evidence type="ECO:0000313" key="6">
    <source>
        <dbReference type="EMBL" id="NYH90569.1"/>
    </source>
</evidence>
<dbReference type="Pfam" id="PF01478">
    <property type="entry name" value="Peptidase_A24"/>
    <property type="match status" value="1"/>
</dbReference>
<keyword evidence="7" id="KW-1185">Reference proteome</keyword>
<dbReference type="GO" id="GO:0006465">
    <property type="term" value="P:signal peptide processing"/>
    <property type="evidence" value="ECO:0007669"/>
    <property type="project" value="TreeGrafter"/>
</dbReference>
<name>A0A852ZM43_9ACTN</name>
<dbReference type="PRINTS" id="PR00864">
    <property type="entry name" value="PREPILNPTASE"/>
</dbReference>
<proteinExistence type="inferred from homology"/>
<dbReference type="GO" id="GO:0008168">
    <property type="term" value="F:methyltransferase activity"/>
    <property type="evidence" value="ECO:0007669"/>
    <property type="project" value="UniProtKB-KW"/>
</dbReference>
<keyword evidence="6" id="KW-0808">Transferase</keyword>
<feature type="transmembrane region" description="Helical" evidence="4">
    <location>
        <begin position="110"/>
        <end position="127"/>
    </location>
</feature>
<feature type="transmembrane region" description="Helical" evidence="4">
    <location>
        <begin position="83"/>
        <end position="103"/>
    </location>
</feature>
<accession>A0A852ZM43</accession>
<feature type="transmembrane region" description="Helical" evidence="4">
    <location>
        <begin position="7"/>
        <end position="27"/>
    </location>
</feature>
<keyword evidence="6" id="KW-0378">Hydrolase</keyword>
<evidence type="ECO:0000259" key="5">
    <source>
        <dbReference type="Pfam" id="PF01478"/>
    </source>
</evidence>
<dbReference type="AlphaFoldDB" id="A0A852ZM43"/>
<keyword evidence="4" id="KW-0472">Membrane</keyword>
<feature type="domain" description="Prepilin type IV endopeptidase peptidase" evidence="5">
    <location>
        <begin position="117"/>
        <end position="226"/>
    </location>
</feature>
<comment type="caution">
    <text evidence="6">The sequence shown here is derived from an EMBL/GenBank/DDBJ whole genome shotgun (WGS) entry which is preliminary data.</text>
</comment>
<dbReference type="GO" id="GO:0032259">
    <property type="term" value="P:methylation"/>
    <property type="evidence" value="ECO:0007669"/>
    <property type="project" value="UniProtKB-KW"/>
</dbReference>
<dbReference type="InterPro" id="IPR014032">
    <property type="entry name" value="Peptidase_A24A_bac"/>
</dbReference>
<dbReference type="EMBL" id="JACBZH010000001">
    <property type="protein sequence ID" value="NYH90569.1"/>
    <property type="molecule type" value="Genomic_DNA"/>
</dbReference>
<evidence type="ECO:0000256" key="1">
    <source>
        <dbReference type="ARBA" id="ARBA00005801"/>
    </source>
</evidence>
<feature type="transmembrane region" description="Helical" evidence="4">
    <location>
        <begin position="208"/>
        <end position="231"/>
    </location>
</feature>
<dbReference type="InterPro" id="IPR000045">
    <property type="entry name" value="Prepilin_IV_endopep_pep"/>
</dbReference>
<dbReference type="EC" id="3.4.23.43" evidence="6"/>
<keyword evidence="4" id="KW-1133">Transmembrane helix</keyword>
<feature type="region of interest" description="Disordered" evidence="3">
    <location>
        <begin position="34"/>
        <end position="69"/>
    </location>
</feature>
<dbReference type="PANTHER" id="PTHR30487:SF0">
    <property type="entry name" value="PREPILIN LEADER PEPTIDASE_N-METHYLTRANSFERASE-RELATED"/>
    <property type="match status" value="1"/>
</dbReference>
<keyword evidence="6" id="KW-0489">Methyltransferase</keyword>
<sequence length="268" mass="27402">MTAWNIAFVAGCVAVGGVAGTLVPAWVARLPDPARPDEEFDRESADAVSGEVDRGIGGTGGSGGDDGPEPYDTPVSYAELARWPALPVVAAVATGLTWGLLAWRLGPDAALPAVLYIALAGILLGYVDLRVRLLPNAVVLPSYAVVVGLLGGAALVTGAWTRLAWALVGGAALWLFLALLGTLAPSGLGFGDVKLAGVLGVGLGWFGLPYVLVGTFAAFVLGGVVSLGLVVAGRAHRKTAIPFGPFLLAGFLLTVMYGEPVLGWYLTR</sequence>
<dbReference type="InterPro" id="IPR050882">
    <property type="entry name" value="Prepilin_peptidase/N-MTase"/>
</dbReference>
<dbReference type="GO" id="GO:0005886">
    <property type="term" value="C:plasma membrane"/>
    <property type="evidence" value="ECO:0007669"/>
    <property type="project" value="TreeGrafter"/>
</dbReference>
<gene>
    <name evidence="6" type="ORF">F4554_003207</name>
</gene>
<dbReference type="Gene3D" id="1.20.120.1220">
    <property type="match status" value="1"/>
</dbReference>
<dbReference type="EC" id="2.1.1.-" evidence="6"/>
<evidence type="ECO:0000256" key="2">
    <source>
        <dbReference type="RuleBase" id="RU003793"/>
    </source>
</evidence>
<feature type="transmembrane region" description="Helical" evidence="4">
    <location>
        <begin position="133"/>
        <end position="156"/>
    </location>
</feature>
<dbReference type="PANTHER" id="PTHR30487">
    <property type="entry name" value="TYPE 4 PREPILIN-LIKE PROTEINS LEADER PEPTIDE-PROCESSING ENZYME"/>
    <property type="match status" value="1"/>
</dbReference>
<organism evidence="6 7">
    <name type="scientific">Actinopolymorpha rutila</name>
    <dbReference type="NCBI Taxonomy" id="446787"/>
    <lineage>
        <taxon>Bacteria</taxon>
        <taxon>Bacillati</taxon>
        <taxon>Actinomycetota</taxon>
        <taxon>Actinomycetes</taxon>
        <taxon>Propionibacteriales</taxon>
        <taxon>Actinopolymorphaceae</taxon>
        <taxon>Actinopolymorpha</taxon>
    </lineage>
</organism>
<dbReference type="Proteomes" id="UP000579605">
    <property type="component" value="Unassembled WGS sequence"/>
</dbReference>
<feature type="compositionally biased region" description="Gly residues" evidence="3">
    <location>
        <begin position="55"/>
        <end position="65"/>
    </location>
</feature>
<evidence type="ECO:0000256" key="3">
    <source>
        <dbReference type="SAM" id="MobiDB-lite"/>
    </source>
</evidence>
<protein>
    <submittedName>
        <fullName evidence="6">Leader peptidase (Prepilin peptidase)/N-methyltransferase</fullName>
        <ecNumber evidence="6">2.1.1.-</ecNumber>
        <ecNumber evidence="6">3.4.23.43</ecNumber>
    </submittedName>
</protein>
<evidence type="ECO:0000256" key="4">
    <source>
        <dbReference type="SAM" id="Phobius"/>
    </source>
</evidence>
<dbReference type="RefSeq" id="WP_179788095.1">
    <property type="nucleotide sequence ID" value="NZ_BAAARR010000016.1"/>
</dbReference>
<evidence type="ECO:0000313" key="7">
    <source>
        <dbReference type="Proteomes" id="UP000579605"/>
    </source>
</evidence>
<dbReference type="GO" id="GO:0004190">
    <property type="term" value="F:aspartic-type endopeptidase activity"/>
    <property type="evidence" value="ECO:0007669"/>
    <property type="project" value="UniProtKB-EC"/>
</dbReference>
<reference evidence="6 7" key="1">
    <citation type="submission" date="2020-07" db="EMBL/GenBank/DDBJ databases">
        <title>Sequencing the genomes of 1000 actinobacteria strains.</title>
        <authorList>
            <person name="Klenk H.-P."/>
        </authorList>
    </citation>
    <scope>NUCLEOTIDE SEQUENCE [LARGE SCALE GENOMIC DNA]</scope>
    <source>
        <strain evidence="6 7">DSM 18448</strain>
    </source>
</reference>